<evidence type="ECO:0000256" key="2">
    <source>
        <dbReference type="ARBA" id="ARBA00004249"/>
    </source>
</evidence>
<dbReference type="Gene3D" id="1.10.3810.10">
    <property type="entry name" value="Biosynthetic peptidoglycan transglycosylase-like"/>
    <property type="match status" value="1"/>
</dbReference>
<evidence type="ECO:0000256" key="7">
    <source>
        <dbReference type="ARBA" id="ARBA00018638"/>
    </source>
</evidence>
<evidence type="ECO:0000256" key="15">
    <source>
        <dbReference type="ARBA" id="ARBA00022801"/>
    </source>
</evidence>
<evidence type="ECO:0000259" key="32">
    <source>
        <dbReference type="Pfam" id="PF17092"/>
    </source>
</evidence>
<keyword evidence="16" id="KW-0133">Cell shape</keyword>
<dbReference type="InterPro" id="IPR001264">
    <property type="entry name" value="Glyco_trans_51"/>
</dbReference>
<dbReference type="GO" id="GO:0046677">
    <property type="term" value="P:response to antibiotic"/>
    <property type="evidence" value="ECO:0007669"/>
    <property type="project" value="UniProtKB-KW"/>
</dbReference>
<dbReference type="FunFam" id="1.10.3810.10:FF:000003">
    <property type="entry name" value="Penicillin-binding protein 1a"/>
    <property type="match status" value="1"/>
</dbReference>
<dbReference type="InterPro" id="IPR023346">
    <property type="entry name" value="Lysozyme-like_dom_sf"/>
</dbReference>
<evidence type="ECO:0000256" key="23">
    <source>
        <dbReference type="ARBA" id="ARBA00023316"/>
    </source>
</evidence>
<dbReference type="GO" id="GO:0009002">
    <property type="term" value="F:serine-type D-Ala-D-Ala carboxypeptidase activity"/>
    <property type="evidence" value="ECO:0007669"/>
    <property type="project" value="UniProtKB-EC"/>
</dbReference>
<dbReference type="Gene3D" id="2.40.50.140">
    <property type="entry name" value="Nucleic acid-binding proteins"/>
    <property type="match status" value="1"/>
</dbReference>
<keyword evidence="12" id="KW-0328">Glycosyltransferase</keyword>
<dbReference type="GO" id="GO:0008360">
    <property type="term" value="P:regulation of cell shape"/>
    <property type="evidence" value="ECO:0007669"/>
    <property type="project" value="UniProtKB-KW"/>
</dbReference>
<dbReference type="InterPro" id="IPR001460">
    <property type="entry name" value="PCN-bd_Tpept"/>
</dbReference>
<dbReference type="Proteomes" id="UP000324194">
    <property type="component" value="Chromosome 1"/>
</dbReference>
<proteinExistence type="inferred from homology"/>
<comment type="pathway">
    <text evidence="3">Cell wall biogenesis; peptidoglycan biosynthesis.</text>
</comment>
<keyword evidence="34" id="KW-1185">Reference proteome</keyword>
<feature type="domain" description="Penicillin-binding protein OB-like" evidence="32">
    <location>
        <begin position="317"/>
        <end position="424"/>
    </location>
</feature>
<dbReference type="GO" id="GO:0008658">
    <property type="term" value="F:penicillin binding"/>
    <property type="evidence" value="ECO:0007669"/>
    <property type="project" value="InterPro"/>
</dbReference>
<evidence type="ECO:0000256" key="18">
    <source>
        <dbReference type="ARBA" id="ARBA00022984"/>
    </source>
</evidence>
<accession>A0A5E4PK27</accession>
<evidence type="ECO:0000256" key="14">
    <source>
        <dbReference type="ARBA" id="ARBA00022692"/>
    </source>
</evidence>
<protein>
    <recommendedName>
        <fullName evidence="7">Penicillin-binding protein 1A</fullName>
        <ecNumber evidence="25">2.4.99.28</ecNumber>
        <ecNumber evidence="6">3.4.16.4</ecNumber>
    </recommendedName>
</protein>
<evidence type="ECO:0000256" key="25">
    <source>
        <dbReference type="ARBA" id="ARBA00044770"/>
    </source>
</evidence>
<evidence type="ECO:0000256" key="4">
    <source>
        <dbReference type="ARBA" id="ARBA00007090"/>
    </source>
</evidence>
<evidence type="ECO:0000313" key="33">
    <source>
        <dbReference type="EMBL" id="VVC76662.1"/>
    </source>
</evidence>
<organism evidence="33 34">
    <name type="scientific">Aquicella siphonis</name>
    <dbReference type="NCBI Taxonomy" id="254247"/>
    <lineage>
        <taxon>Bacteria</taxon>
        <taxon>Pseudomonadati</taxon>
        <taxon>Pseudomonadota</taxon>
        <taxon>Gammaproteobacteria</taxon>
        <taxon>Legionellales</taxon>
        <taxon>Coxiellaceae</taxon>
        <taxon>Aquicella</taxon>
    </lineage>
</organism>
<evidence type="ECO:0000259" key="30">
    <source>
        <dbReference type="Pfam" id="PF00905"/>
    </source>
</evidence>
<keyword evidence="13" id="KW-0808">Transferase</keyword>
<dbReference type="Pfam" id="PF00905">
    <property type="entry name" value="Transpeptidase"/>
    <property type="match status" value="1"/>
</dbReference>
<feature type="compositionally biased region" description="Polar residues" evidence="28">
    <location>
        <begin position="795"/>
        <end position="819"/>
    </location>
</feature>
<comment type="similarity">
    <text evidence="5">In the N-terminal section; belongs to the glycosyltransferase 51 family.</text>
</comment>
<comment type="similarity">
    <text evidence="4">In the C-terminal section; belongs to the transpeptidase family.</text>
</comment>
<evidence type="ECO:0000256" key="11">
    <source>
        <dbReference type="ARBA" id="ARBA00022670"/>
    </source>
</evidence>
<comment type="pathway">
    <text evidence="27">Glycan biosynthesis.</text>
</comment>
<feature type="compositionally biased region" description="Acidic residues" evidence="28">
    <location>
        <begin position="773"/>
        <end position="787"/>
    </location>
</feature>
<keyword evidence="19 29" id="KW-1133">Transmembrane helix</keyword>
<evidence type="ECO:0000256" key="20">
    <source>
        <dbReference type="ARBA" id="ARBA00023136"/>
    </source>
</evidence>
<evidence type="ECO:0000256" key="26">
    <source>
        <dbReference type="ARBA" id="ARBA00049902"/>
    </source>
</evidence>
<feature type="domain" description="Penicillin-binding protein transpeptidase" evidence="30">
    <location>
        <begin position="428"/>
        <end position="705"/>
    </location>
</feature>
<dbReference type="KEGG" id="asip:AQUSIP_19860"/>
<keyword evidence="17" id="KW-0735">Signal-anchor</keyword>
<evidence type="ECO:0000256" key="16">
    <source>
        <dbReference type="ARBA" id="ARBA00022960"/>
    </source>
</evidence>
<comment type="subcellular location">
    <subcellularLocation>
        <location evidence="2">Cell inner membrane</location>
        <topology evidence="2">Single-pass type II membrane protein</topology>
    </subcellularLocation>
</comment>
<dbReference type="InterPro" id="IPR012338">
    <property type="entry name" value="Beta-lactam/transpept-like"/>
</dbReference>
<comment type="function">
    <text evidence="1">Cell wall formation. Synthesis of cross-linked peptidoglycan from the lipid intermediates. The enzyme has a penicillin-insensitive transglycosylase N-terminal domain (formation of linear glycan strands) and a penicillin-sensitive transpeptidase C-terminal domain (cross-linking of the peptide subunits).</text>
</comment>
<dbReference type="PANTHER" id="PTHR32282">
    <property type="entry name" value="BINDING PROTEIN TRANSPEPTIDASE, PUTATIVE-RELATED"/>
    <property type="match status" value="1"/>
</dbReference>
<evidence type="ECO:0000256" key="24">
    <source>
        <dbReference type="ARBA" id="ARBA00034000"/>
    </source>
</evidence>
<evidence type="ECO:0000256" key="1">
    <source>
        <dbReference type="ARBA" id="ARBA00002624"/>
    </source>
</evidence>
<keyword evidence="18" id="KW-0573">Peptidoglycan synthesis</keyword>
<evidence type="ECO:0000256" key="19">
    <source>
        <dbReference type="ARBA" id="ARBA00022989"/>
    </source>
</evidence>
<keyword evidence="23" id="KW-0961">Cell wall biogenesis/degradation</keyword>
<evidence type="ECO:0000256" key="21">
    <source>
        <dbReference type="ARBA" id="ARBA00023251"/>
    </source>
</evidence>
<comment type="catalytic activity">
    <reaction evidence="24">
        <text>Preferential cleavage: (Ac)2-L-Lys-D-Ala-|-D-Ala. Also transpeptidation of peptidyl-alanyl moieties that are N-acyl substituents of D-alanine.</text>
        <dbReference type="EC" id="3.4.16.4"/>
    </reaction>
</comment>
<sequence>MNHFFRLVRRIIILFLVLCTLSVAGILYYMEFELPDIDALNTVQLQVPLQIFSHDGKLIATFGEKRRIPIPYDQIPKPLIEAVLATEDQRYFQHSGVDIQGLGRAALALILTGRKLQGGSTITMQVARSFYLTRHKTFGRKLREILLAIKIEHRLTKEKILELYLNKVFLGNRAYGVGAAAEVYYGKHLNQLTLDQYAMLAGLPKAPSTLNPIANPQAAQKRRDHVLWRMRDQGYISEEEYSSATQAPLNASYHDLQTEIKAPYVAELVREQLEQMYGDSIYTDGFKVYSTIDSQLQVAANQSVREQLLAYDQRHGYRGPMENLGTPSIENMEEWEQALRKKPVINSLEPAAVVEMTKQTVTVLRSNGELTTLSWPGLSWARRQINADYLGPKPRSASQILKLGDVVLINPSPNGYQLAQIPKAEAGLVALNPRNGAILAMTGGFDYQYSKFNRITSAQRQPGSSFKPFVYSAALEKGFTLATVINDAPIIIENTADNSLWRPQNDTHKFYGPTRLRTAIIESRNLVSIRLLALMGMSYTVDYLKRFGFIPSQLPPGLSLALGTAMVTPLQMAQAYAVFANGGLKVVPFAIDTIRNSQDEVIYQAKPLVACNNDCSPSEAAAPRVLSSENTFLISSALHDVIQRGTAKQAKNLGRNDLAGKTGTTQNQVDAWFAGYNPDLVAISWVGFDQPQSLHEYGSTAALPMWMQFMQSALKGKPENIPSQPPGIISIRIDPKTGKRISANSASGMFEFFMEPYLPESDLISDTSQTGENTDEDADGNTDENTDADVVPGPDNNNTSDSNHAPETSSDPQNEMSLY</sequence>
<dbReference type="Pfam" id="PF17092">
    <property type="entry name" value="PCB_OB"/>
    <property type="match status" value="1"/>
</dbReference>
<dbReference type="Gene3D" id="3.40.710.10">
    <property type="entry name" value="DD-peptidase/beta-lactamase superfamily"/>
    <property type="match status" value="2"/>
</dbReference>
<dbReference type="GO" id="GO:0071555">
    <property type="term" value="P:cell wall organization"/>
    <property type="evidence" value="ECO:0007669"/>
    <property type="project" value="UniProtKB-KW"/>
</dbReference>
<evidence type="ECO:0000256" key="6">
    <source>
        <dbReference type="ARBA" id="ARBA00012448"/>
    </source>
</evidence>
<keyword evidence="15" id="KW-0378">Hydrolase</keyword>
<dbReference type="InterPro" id="IPR036950">
    <property type="entry name" value="PBP_transglycosylase"/>
</dbReference>
<evidence type="ECO:0000256" key="10">
    <source>
        <dbReference type="ARBA" id="ARBA00022645"/>
    </source>
</evidence>
<evidence type="ECO:0000256" key="5">
    <source>
        <dbReference type="ARBA" id="ARBA00007739"/>
    </source>
</evidence>
<keyword evidence="22" id="KW-0511">Multifunctional enzyme</keyword>
<evidence type="ECO:0000256" key="22">
    <source>
        <dbReference type="ARBA" id="ARBA00023268"/>
    </source>
</evidence>
<dbReference type="InterPro" id="IPR031376">
    <property type="entry name" value="PCB_OB"/>
</dbReference>
<evidence type="ECO:0000256" key="13">
    <source>
        <dbReference type="ARBA" id="ARBA00022679"/>
    </source>
</evidence>
<evidence type="ECO:0000259" key="31">
    <source>
        <dbReference type="Pfam" id="PF00912"/>
    </source>
</evidence>
<evidence type="ECO:0000256" key="9">
    <source>
        <dbReference type="ARBA" id="ARBA00022519"/>
    </source>
</evidence>
<dbReference type="UniPathway" id="UPA00219"/>
<dbReference type="PANTHER" id="PTHR32282:SF27">
    <property type="entry name" value="PENICILLIN-BINDING PROTEIN 1A"/>
    <property type="match status" value="1"/>
</dbReference>
<keyword evidence="10" id="KW-0121">Carboxypeptidase</keyword>
<evidence type="ECO:0000256" key="28">
    <source>
        <dbReference type="SAM" id="MobiDB-lite"/>
    </source>
</evidence>
<dbReference type="AlphaFoldDB" id="A0A5E4PK27"/>
<keyword evidence="14 29" id="KW-0812">Transmembrane</keyword>
<dbReference type="NCBIfam" id="TIGR02074">
    <property type="entry name" value="PBP_1a_fam"/>
    <property type="match status" value="1"/>
</dbReference>
<keyword evidence="20 29" id="KW-0472">Membrane</keyword>
<dbReference type="GO" id="GO:0006508">
    <property type="term" value="P:proteolysis"/>
    <property type="evidence" value="ECO:0007669"/>
    <property type="project" value="UniProtKB-KW"/>
</dbReference>
<feature type="region of interest" description="Disordered" evidence="28">
    <location>
        <begin position="762"/>
        <end position="819"/>
    </location>
</feature>
<evidence type="ECO:0000256" key="8">
    <source>
        <dbReference type="ARBA" id="ARBA00022475"/>
    </source>
</evidence>
<keyword evidence="11" id="KW-0645">Protease</keyword>
<dbReference type="EMBL" id="LR699119">
    <property type="protein sequence ID" value="VVC76662.1"/>
    <property type="molecule type" value="Genomic_DNA"/>
</dbReference>
<dbReference type="GO" id="GO:0008955">
    <property type="term" value="F:peptidoglycan glycosyltransferase activity"/>
    <property type="evidence" value="ECO:0007669"/>
    <property type="project" value="UniProtKB-EC"/>
</dbReference>
<dbReference type="Pfam" id="PF00912">
    <property type="entry name" value="Transgly"/>
    <property type="match status" value="1"/>
</dbReference>
<reference evidence="33 34" key="1">
    <citation type="submission" date="2019-08" db="EMBL/GenBank/DDBJ databases">
        <authorList>
            <person name="Guy L."/>
        </authorList>
    </citation>
    <scope>NUCLEOTIDE SEQUENCE [LARGE SCALE GENOMIC DNA]</scope>
    <source>
        <strain evidence="33 34">SGT-108</strain>
    </source>
</reference>
<evidence type="ECO:0000256" key="27">
    <source>
        <dbReference type="ARBA" id="ARBA00060592"/>
    </source>
</evidence>
<dbReference type="InterPro" id="IPR012340">
    <property type="entry name" value="NA-bd_OB-fold"/>
</dbReference>
<evidence type="ECO:0000256" key="17">
    <source>
        <dbReference type="ARBA" id="ARBA00022968"/>
    </source>
</evidence>
<dbReference type="SUPFAM" id="SSF56601">
    <property type="entry name" value="beta-lactamase/transpeptidase-like"/>
    <property type="match status" value="1"/>
</dbReference>
<dbReference type="GO" id="GO:0005886">
    <property type="term" value="C:plasma membrane"/>
    <property type="evidence" value="ECO:0007669"/>
    <property type="project" value="UniProtKB-SubCell"/>
</dbReference>
<dbReference type="InterPro" id="IPR050396">
    <property type="entry name" value="Glycosyltr_51/Transpeptidase"/>
</dbReference>
<dbReference type="GO" id="GO:0030288">
    <property type="term" value="C:outer membrane-bounded periplasmic space"/>
    <property type="evidence" value="ECO:0007669"/>
    <property type="project" value="TreeGrafter"/>
</dbReference>
<dbReference type="SUPFAM" id="SSF53955">
    <property type="entry name" value="Lysozyme-like"/>
    <property type="match status" value="1"/>
</dbReference>
<dbReference type="GO" id="GO:0009252">
    <property type="term" value="P:peptidoglycan biosynthetic process"/>
    <property type="evidence" value="ECO:0007669"/>
    <property type="project" value="UniProtKB-UniPathway"/>
</dbReference>
<keyword evidence="21" id="KW-0046">Antibiotic resistance</keyword>
<dbReference type="EC" id="3.4.16.4" evidence="6"/>
<gene>
    <name evidence="33" type="primary">mrcA</name>
    <name evidence="33" type="ORF">AQUSIP_19860</name>
</gene>
<name>A0A5E4PK27_9COXI</name>
<keyword evidence="9" id="KW-0997">Cell inner membrane</keyword>
<dbReference type="OrthoDB" id="9766909at2"/>
<evidence type="ECO:0000313" key="34">
    <source>
        <dbReference type="Proteomes" id="UP000324194"/>
    </source>
</evidence>
<comment type="catalytic activity">
    <reaction evidence="26">
        <text>[GlcNAc-(1-&gt;4)-Mur2Ac(oyl-L-Ala-gamma-D-Glu-L-Lys-D-Ala-D-Ala)](n)-di-trans,octa-cis-undecaprenyl diphosphate + beta-D-GlcNAc-(1-&gt;4)-Mur2Ac(oyl-L-Ala-gamma-D-Glu-L-Lys-D-Ala-D-Ala)-di-trans,octa-cis-undecaprenyl diphosphate = [GlcNAc-(1-&gt;4)-Mur2Ac(oyl-L-Ala-gamma-D-Glu-L-Lys-D-Ala-D-Ala)](n+1)-di-trans,octa-cis-undecaprenyl diphosphate + di-trans,octa-cis-undecaprenyl diphosphate + H(+)</text>
        <dbReference type="Rhea" id="RHEA:23708"/>
        <dbReference type="Rhea" id="RHEA-COMP:9602"/>
        <dbReference type="Rhea" id="RHEA-COMP:9603"/>
        <dbReference type="ChEBI" id="CHEBI:15378"/>
        <dbReference type="ChEBI" id="CHEBI:58405"/>
        <dbReference type="ChEBI" id="CHEBI:60033"/>
        <dbReference type="ChEBI" id="CHEBI:78435"/>
        <dbReference type="EC" id="2.4.99.28"/>
    </reaction>
</comment>
<evidence type="ECO:0000256" key="29">
    <source>
        <dbReference type="SAM" id="Phobius"/>
    </source>
</evidence>
<feature type="domain" description="Glycosyl transferase family 51" evidence="31">
    <location>
        <begin position="55"/>
        <end position="230"/>
    </location>
</feature>
<feature type="transmembrane region" description="Helical" evidence="29">
    <location>
        <begin position="12"/>
        <end position="30"/>
    </location>
</feature>
<dbReference type="EC" id="2.4.99.28" evidence="25"/>
<evidence type="ECO:0000256" key="3">
    <source>
        <dbReference type="ARBA" id="ARBA00004752"/>
    </source>
</evidence>
<keyword evidence="8" id="KW-1003">Cell membrane</keyword>
<evidence type="ECO:0000256" key="12">
    <source>
        <dbReference type="ARBA" id="ARBA00022676"/>
    </source>
</evidence>